<protein>
    <submittedName>
        <fullName evidence="4">SyrP protein</fullName>
    </submittedName>
</protein>
<gene>
    <name evidence="4" type="ORF">C4K68_20990</name>
</gene>
<evidence type="ECO:0000313" key="5">
    <source>
        <dbReference type="Proteomes" id="UP000238196"/>
    </source>
</evidence>
<dbReference type="GO" id="GO:0016706">
    <property type="term" value="F:2-oxoglutarate-dependent dioxygenase activity"/>
    <property type="evidence" value="ECO:0007669"/>
    <property type="project" value="UniProtKB-ARBA"/>
</dbReference>
<name>A0A2S5KKJ8_9PROT</name>
<dbReference type="OrthoDB" id="9769888at2"/>
<comment type="caution">
    <text evidence="4">The sequence shown here is derived from an EMBL/GenBank/DDBJ whole genome shotgun (WGS) entry which is preliminary data.</text>
</comment>
<dbReference type="PANTHER" id="PTHR10696:SF21">
    <property type="entry name" value="TAUD_TFDA-LIKE DOMAIN-CONTAINING PROTEIN"/>
    <property type="match status" value="1"/>
</dbReference>
<dbReference type="Gene3D" id="3.60.130.10">
    <property type="entry name" value="Clavaminate synthase-like"/>
    <property type="match status" value="1"/>
</dbReference>
<dbReference type="InterPro" id="IPR042098">
    <property type="entry name" value="TauD-like_sf"/>
</dbReference>
<accession>A0A2S5KKJ8</accession>
<dbReference type="Proteomes" id="UP000238196">
    <property type="component" value="Unassembled WGS sequence"/>
</dbReference>
<dbReference type="SUPFAM" id="SSF51197">
    <property type="entry name" value="Clavaminate synthase-like"/>
    <property type="match status" value="1"/>
</dbReference>
<evidence type="ECO:0000256" key="2">
    <source>
        <dbReference type="ARBA" id="ARBA00023002"/>
    </source>
</evidence>
<dbReference type="AlphaFoldDB" id="A0A2S5KKJ8"/>
<evidence type="ECO:0000256" key="1">
    <source>
        <dbReference type="ARBA" id="ARBA00001954"/>
    </source>
</evidence>
<keyword evidence="2" id="KW-0560">Oxidoreductase</keyword>
<sequence>MSTVSVPTQALAGQINCGGSAFPLVIPCPAGITSLTASLDWITQHLPALQAHLAESGVLLFRGFPLTSAEDFDAFSAAFGYRTFTYKESLSNAVRINFTERVFTANEAPKEVEIFLHHEMAQTPISPDKLFFFCLQAADAGGATPVCRSDMLYSRLKIIAPELAAACESKGLKYTTRMPGENDEKSGQGRSWKSTLNCQNKDEAERKLAELGYSWQWQDDGSLRATTPVLPAVLTLSNGKQVFYNQLIAAYMGWKGVRENPASAITYGDGSHLSSADLELINNLSADFTFDVPWQNGDVALVDNHMAMHGRRPYSGDTKRQVLVALGKS</sequence>
<feature type="domain" description="TauD/TfdA-like" evidence="3">
    <location>
        <begin position="35"/>
        <end position="324"/>
    </location>
</feature>
<dbReference type="PANTHER" id="PTHR10696">
    <property type="entry name" value="GAMMA-BUTYROBETAINE HYDROXYLASE-RELATED"/>
    <property type="match status" value="1"/>
</dbReference>
<evidence type="ECO:0000259" key="3">
    <source>
        <dbReference type="Pfam" id="PF02668"/>
    </source>
</evidence>
<proteinExistence type="predicted"/>
<dbReference type="EMBL" id="PRLP01000103">
    <property type="protein sequence ID" value="PPC75364.1"/>
    <property type="molecule type" value="Genomic_DNA"/>
</dbReference>
<reference evidence="4 5" key="1">
    <citation type="submission" date="2018-02" db="EMBL/GenBank/DDBJ databases">
        <title>novel marine gammaproteobacteria from coastal saline agro ecosystem.</title>
        <authorList>
            <person name="Krishnan R."/>
            <person name="Ramesh Kumar N."/>
        </authorList>
    </citation>
    <scope>NUCLEOTIDE SEQUENCE [LARGE SCALE GENOMIC DNA]</scope>
    <source>
        <strain evidence="4 5">228</strain>
    </source>
</reference>
<comment type="cofactor">
    <cofactor evidence="1">
        <name>Fe(2+)</name>
        <dbReference type="ChEBI" id="CHEBI:29033"/>
    </cofactor>
</comment>
<dbReference type="Pfam" id="PF02668">
    <property type="entry name" value="TauD"/>
    <property type="match status" value="1"/>
</dbReference>
<dbReference type="InterPro" id="IPR050411">
    <property type="entry name" value="AlphaKG_dependent_hydroxylases"/>
</dbReference>
<organism evidence="4 5">
    <name type="scientific">Proteobacteria bacterium 228</name>
    <dbReference type="NCBI Taxonomy" id="2083153"/>
    <lineage>
        <taxon>Bacteria</taxon>
        <taxon>Pseudomonadati</taxon>
        <taxon>Pseudomonadota</taxon>
    </lineage>
</organism>
<evidence type="ECO:0000313" key="4">
    <source>
        <dbReference type="EMBL" id="PPC75364.1"/>
    </source>
</evidence>
<dbReference type="InterPro" id="IPR003819">
    <property type="entry name" value="TauD/TfdA-like"/>
</dbReference>